<gene>
    <name evidence="1" type="ORF">MILVUS5_LOCUS28317</name>
</gene>
<evidence type="ECO:0000313" key="1">
    <source>
        <dbReference type="EMBL" id="CAJ2662778.1"/>
    </source>
</evidence>
<sequence>MWMDIFIGRGSEIEHEAFLATCQVYQMLIRQTQTLFRRKTSKSSSRDIVFIGKALKRLRFVEKRVVAVWLLTVVKQAIEETEKNIGKTGQFGGAYSMEDDGNSIRWKLGEDELSAILYYLKSGCNVKVPLFEGENYDFWAVKMETLFTSLDVLEFIQKGYEEPAPKANEKDEESSTRLEELKKKKKITDAGVLGMIQRGVSLSIFPRIMRAKTSKEAWTILQQEFEGDSKVRTVKLQSLKRDYENERMKENESLNEYFNRLSELVNQMKSHGDTIDDRRIVDKILISLTERFDPMVAVIEETKDLSTMSVQGLMGSLRSYEQRLLRRSEKSVESVFQSKLNIQPNNGENKPPTQNRGESSRGGRFGRGRGRGRNSRGCMLGKHHRQPFPKGGAWRAKQVLELVHTDVCGPMNTLSHAKNRYFILFIDDFTRMTWVYFMRQKSEVFEIFKKFKAFVEKQSGRFIKVLRSDRGKEYTSNEFHKFCEDEGVERQLTVGYTPQQNGVSERKNQTVMEMAKSMLFEKGLPKTFWPEAVNTAVYLLNRCPTKAVWNKTPFEAWSGRTPSVNHLKVFGCVCYSQIPKQKRTKLEETSERCVFIGYSSMSKGYRLYNMKTNKVIISRDVVFDENASWNWEEDKTEEKTVPAILLQQNSAAENEQPAPCTPSSSSSPSSPISSSSSPSSTPIKLKDLSDIYARCNYCVVEPENFDEAIKEDVWRNAMQEEIDAIEKNKTWQLVEKPNDKEAIGVKWVYKLKHNPDGSIQRAKARLVVKGYAQQPGIDYSETFAPVARLDTVRTIIALAAQKGWNLYQLDVNSAFLNGELKEEVYVQQPQGFVSKGQEEKVYRLKKALYGLKQAPRAWYSEIDSYFIQQGFQRSQSEPTLYVKHQGKDDILLVALYVDDLVYTGNNKKMVENFKIEMMKKYEMSDLGLLHHFLGIEVYQDEYGVFICQKRYAENILKKFGMYGCKHVDIPLVVNEKLKKEDGGRLIDASMYRSLVGSLFYLTASRPDLMFAASLLSRFMSKPSHLHLGAAKRVLRYVMGTMEYGIRFEKNSKFEAKGYCDSDWAGSVDDMKSTSGYVFNLGSGVISWCSKKQDTVAQSSAEAEYLAAGLATQQSLWLRRILEDIGEKQEGSLQLHCDNKSAIAMATNPVFHSRTRHINIKHHFIRSVIEEGDGQLIFCSSQEQLADIFTKALPRGRFQQLREAMGVKEQHIKGEKVEDFYADVPAKDSVLNCLTADKIIDADVVVCKSVLEEYKCGGKVHESKHLLNRCCSTSSEDYEKILPLKRPVSKDNTELSKGVLEDEFKDANERKKARMTGNGDEAGIKSPFCDRNGEKGKNVSPFTSDMTIDLENRIQKLERLPANFMCDALAETGIADGPLLNEALQIYLTEHCLILRSSPSELHDGANSAKVSTLKRKRYPASSKDATSVVLTDPWKTVQTTVSSKSSKDGASIEEVKETISLLFGEFEGSVRRPTWPNYGKIDPVEGTPGCEECRRAKKQKLSEERSSFVPGDDDTWWVKKGSKPSEPLKVDQPQKTTKQVTKSRQKNVRKVSLAQLAASRIEGSQGPSTSHVCDNKVSCLHHRTAIDGDALRYENILVAADLIPEALSLAMHRTATIIASNGRVSNLGATAFTRFLLKKYSNVASIIEWEQTFMSTCDARLSAELESVRRGPLILNANVAVREDMNQLYQSLTMAITDAIKHLPFRDVCFRDCQGLYDLMAADGSDAEFAGLLELNSSDMHLKSMAFPAKFHWQWVALGLILNEQALIEKLEAHDASLSDAIQLSSPSPEKAAAASENENNFIQILPTRLLGRPDAALLFQSWFISLVGHYRIRCCCKLNGSLQAKMSSLVGRPLDKDYITLLRVKDFLLRCSIWSHGQHVTERALIELLLPCIDQSSTESRNSFANDMMKQLGNIELQIAAVTGGSKPVGSTELKARQINRVVHEDAYIVANSMHSKKDLESPSEAASAAFVDFSAVGLFDRLLLVLHALLSSYPPSWLRPKPGSKSINEPTKKVSGFDRELLESMQSHACLMAQNDLDRMQLPDTIRWRIQAAMLVLFPTTWCSFSCQPPPVPTSALVSLQASNINLSISATSLRNPVLSRVAANASGKSKQQDSSELEIDQWTLLEDGAGSCTSASNTASIGGGDANLRAASWLKGSVRVRKDRPHICWSCG</sequence>
<dbReference type="EMBL" id="CASHSV030000409">
    <property type="protein sequence ID" value="CAJ2662778.1"/>
    <property type="molecule type" value="Genomic_DNA"/>
</dbReference>
<proteinExistence type="predicted"/>
<name>A0ACB0L3C2_TRIPR</name>
<comment type="caution">
    <text evidence="1">The sequence shown here is derived from an EMBL/GenBank/DDBJ whole genome shotgun (WGS) entry which is preliminary data.</text>
</comment>
<protein>
    <submittedName>
        <fullName evidence="1">Uncharacterized protein</fullName>
    </submittedName>
</protein>
<accession>A0ACB0L3C2</accession>
<keyword evidence="2" id="KW-1185">Reference proteome</keyword>
<reference evidence="1" key="1">
    <citation type="submission" date="2023-10" db="EMBL/GenBank/DDBJ databases">
        <authorList>
            <person name="Rodriguez Cubillos JULIANA M."/>
            <person name="De Vega J."/>
        </authorList>
    </citation>
    <scope>NUCLEOTIDE SEQUENCE</scope>
</reference>
<evidence type="ECO:0000313" key="2">
    <source>
        <dbReference type="Proteomes" id="UP001177021"/>
    </source>
</evidence>
<organism evidence="1 2">
    <name type="scientific">Trifolium pratense</name>
    <name type="common">Red clover</name>
    <dbReference type="NCBI Taxonomy" id="57577"/>
    <lineage>
        <taxon>Eukaryota</taxon>
        <taxon>Viridiplantae</taxon>
        <taxon>Streptophyta</taxon>
        <taxon>Embryophyta</taxon>
        <taxon>Tracheophyta</taxon>
        <taxon>Spermatophyta</taxon>
        <taxon>Magnoliopsida</taxon>
        <taxon>eudicotyledons</taxon>
        <taxon>Gunneridae</taxon>
        <taxon>Pentapetalae</taxon>
        <taxon>rosids</taxon>
        <taxon>fabids</taxon>
        <taxon>Fabales</taxon>
        <taxon>Fabaceae</taxon>
        <taxon>Papilionoideae</taxon>
        <taxon>50 kb inversion clade</taxon>
        <taxon>NPAAA clade</taxon>
        <taxon>Hologalegina</taxon>
        <taxon>IRL clade</taxon>
        <taxon>Trifolieae</taxon>
        <taxon>Trifolium</taxon>
    </lineage>
</organism>
<dbReference type="Proteomes" id="UP001177021">
    <property type="component" value="Unassembled WGS sequence"/>
</dbReference>